<sequence length="677" mass="69759">MTNTLRSSVLTSSGRARRRSSALGALLTTALALTASVALVAPAQGTDGGLPPVEEADAGEGADTGEPDPIVVVAPETAAIEGDVQVGATVQVTTGEWTPADVELTYTWSADDVVLPDETGAELALTADHLGTELTATVTGALGDAADSVTATAGPVLAGDLDPAPTPTISGAVRVDAEVTALPGTWDPEASLSYQWQISGQPVTGATGSTYTPTTADKGQTLTVAVTGTRYGYTSVTTVSEGAVVGAGTFPSSPTPTISGTVRVGSALQAVPGTWSPDATLTYQWRTDGKSISGATGSTYTPQAADKGRTLSVVVTGSREGYATTKRASAGTVVAAGRFTTVPTPKISGTPHVGSTLKATAGTWSPGAQLTYQWKRDGRSISGANRSTYRLTASDHARRITVTVTGKRSGYAAASSTSSATGLVAKPFPRTVAPTISGTARVGSTLKATVGTWSPAASLTYQWRRDGVSIPGATRPSYTLVGADYGKTITVKVTGARSTYITASRLSTATAKVGKPAPTLTKNGAYRVGIDIKAGTYIANPSDYCYWERRDRPGTSLAGVISNEFTEHQTIVTIRASDKYFVTDGCGSWTRLVALGAARTTFKDGSWAVGSQIKPGLYTAPGGREGCYWERRSSFSGEFSAVLENNLTFGGRTSVRIYPGDAGFLTDGCGTWTRQSS</sequence>
<feature type="signal peptide" evidence="2">
    <location>
        <begin position="1"/>
        <end position="40"/>
    </location>
</feature>
<evidence type="ECO:0000256" key="1">
    <source>
        <dbReference type="SAM" id="MobiDB-lite"/>
    </source>
</evidence>
<dbReference type="EMBL" id="JAGEMK010000004">
    <property type="protein sequence ID" value="MBO1752097.1"/>
    <property type="molecule type" value="Genomic_DNA"/>
</dbReference>
<keyword evidence="4" id="KW-1185">Reference proteome</keyword>
<proteinExistence type="predicted"/>
<organism evidence="3 4">
    <name type="scientific">Actinotalea soli</name>
    <dbReference type="NCBI Taxonomy" id="2819234"/>
    <lineage>
        <taxon>Bacteria</taxon>
        <taxon>Bacillati</taxon>
        <taxon>Actinomycetota</taxon>
        <taxon>Actinomycetes</taxon>
        <taxon>Micrococcales</taxon>
        <taxon>Cellulomonadaceae</taxon>
        <taxon>Actinotalea</taxon>
    </lineage>
</organism>
<name>A0A939LP38_9CELL</name>
<evidence type="ECO:0008006" key="5">
    <source>
        <dbReference type="Google" id="ProtNLM"/>
    </source>
</evidence>
<dbReference type="Gene3D" id="2.60.40.2700">
    <property type="match status" value="5"/>
</dbReference>
<evidence type="ECO:0000313" key="4">
    <source>
        <dbReference type="Proteomes" id="UP000664209"/>
    </source>
</evidence>
<reference evidence="3" key="1">
    <citation type="submission" date="2021-03" db="EMBL/GenBank/DDBJ databases">
        <title>Actinotalea soli sp. nov., isolated from soil.</title>
        <authorList>
            <person name="Ping W."/>
            <person name="Zhang J."/>
        </authorList>
    </citation>
    <scope>NUCLEOTIDE SEQUENCE</scope>
    <source>
        <strain evidence="3">BY-33</strain>
    </source>
</reference>
<keyword evidence="2" id="KW-0732">Signal</keyword>
<dbReference type="Proteomes" id="UP000664209">
    <property type="component" value="Unassembled WGS sequence"/>
</dbReference>
<feature type="region of interest" description="Disordered" evidence="1">
    <location>
        <begin position="43"/>
        <end position="66"/>
    </location>
</feature>
<protein>
    <recommendedName>
        <fullName evidence="5">Ig-like domain-containing protein</fullName>
    </recommendedName>
</protein>
<feature type="compositionally biased region" description="Acidic residues" evidence="1">
    <location>
        <begin position="54"/>
        <end position="66"/>
    </location>
</feature>
<gene>
    <name evidence="3" type="ORF">J4G33_09805</name>
</gene>
<evidence type="ECO:0000313" key="3">
    <source>
        <dbReference type="EMBL" id="MBO1752097.1"/>
    </source>
</evidence>
<dbReference type="RefSeq" id="WP_208055782.1">
    <property type="nucleotide sequence ID" value="NZ_JAGEMK010000004.1"/>
</dbReference>
<accession>A0A939LP38</accession>
<evidence type="ECO:0000256" key="2">
    <source>
        <dbReference type="SAM" id="SignalP"/>
    </source>
</evidence>
<dbReference type="AlphaFoldDB" id="A0A939LP38"/>
<comment type="caution">
    <text evidence="3">The sequence shown here is derived from an EMBL/GenBank/DDBJ whole genome shotgun (WGS) entry which is preliminary data.</text>
</comment>
<feature type="chain" id="PRO_5036884345" description="Ig-like domain-containing protein" evidence="2">
    <location>
        <begin position="41"/>
        <end position="677"/>
    </location>
</feature>